<dbReference type="SUPFAM" id="SSF53590">
    <property type="entry name" value="Nucleoside hydrolase"/>
    <property type="match status" value="1"/>
</dbReference>
<gene>
    <name evidence="3" type="ORF">ABR189_06365</name>
</gene>
<dbReference type="CDD" id="cd02652">
    <property type="entry name" value="nuc_hydro_2"/>
    <property type="match status" value="1"/>
</dbReference>
<keyword evidence="3" id="KW-0378">Hydrolase</keyword>
<dbReference type="Gene3D" id="3.90.245.10">
    <property type="entry name" value="Ribonucleoside hydrolase-like"/>
    <property type="match status" value="1"/>
</dbReference>
<dbReference type="Pfam" id="PF01156">
    <property type="entry name" value="IU_nuc_hydro"/>
    <property type="match status" value="1"/>
</dbReference>
<keyword evidence="4" id="KW-1185">Reference proteome</keyword>
<feature type="domain" description="Inosine/uridine-preferring nucleoside hydrolase" evidence="2">
    <location>
        <begin position="32"/>
        <end position="264"/>
    </location>
</feature>
<dbReference type="GO" id="GO:0016787">
    <property type="term" value="F:hydrolase activity"/>
    <property type="evidence" value="ECO:0007669"/>
    <property type="project" value="UniProtKB-KW"/>
</dbReference>
<reference evidence="3 4" key="1">
    <citation type="submission" date="2024-06" db="EMBL/GenBank/DDBJ databases">
        <title>Chitinophaga defluvii sp. nov., isolated from municipal sewage.</title>
        <authorList>
            <person name="Zhang L."/>
        </authorList>
    </citation>
    <scope>NUCLEOTIDE SEQUENCE [LARGE SCALE GENOMIC DNA]</scope>
    <source>
        <strain evidence="3 4">H8</strain>
    </source>
</reference>
<accession>A0ABV2T302</accession>
<protein>
    <submittedName>
        <fullName evidence="3">Nucleoside hydrolase</fullName>
    </submittedName>
</protein>
<dbReference type="RefSeq" id="WP_354659623.1">
    <property type="nucleotide sequence ID" value="NZ_JBEXAC010000001.1"/>
</dbReference>
<proteinExistence type="predicted"/>
<evidence type="ECO:0000259" key="2">
    <source>
        <dbReference type="Pfam" id="PF01156"/>
    </source>
</evidence>
<name>A0ABV2T302_9BACT</name>
<dbReference type="PANTHER" id="PTHR43264:SF1">
    <property type="entry name" value="INOSINE_URIDINE-PREFERRING NUCLEOSIDE HYDROLASE DOMAIN-CONTAINING PROTEIN"/>
    <property type="match status" value="1"/>
</dbReference>
<dbReference type="InterPro" id="IPR036452">
    <property type="entry name" value="Ribo_hydro-like"/>
</dbReference>
<feature type="chain" id="PRO_5045295808" evidence="1">
    <location>
        <begin position="25"/>
        <end position="338"/>
    </location>
</feature>
<dbReference type="EMBL" id="JBEXAC010000001">
    <property type="protein sequence ID" value="MET6996982.1"/>
    <property type="molecule type" value="Genomic_DNA"/>
</dbReference>
<keyword evidence="1" id="KW-0732">Signal</keyword>
<feature type="signal peptide" evidence="1">
    <location>
        <begin position="1"/>
        <end position="24"/>
    </location>
</feature>
<sequence>MMHTLIKITAFCALPFLLRGNVSAQTHKPVTVIFDTDIGNDIDDVLALSMLYTYQQAGRIDLKAITVSKAHPYAVAFTDLMNRYNKMGNIPIGYVGAKGATPDSGLYTGQTLGYREQGKKVFTANLQLADQVPEAYKLQRKVLGAAPDGSVVMIVVGFSTNIARLLASGKDEYSNLSGRELVAKKVKKLYMMAGMFGDNPFPEYNVVEDSSAARIVFEQWPGKVVTSGFEVGARIHFPAKALIRSFPQLWDHPMVNAYFHYIKMPYDRETWDLTSVLHAVEGDKHYFRESAAGVVKIAPDGKSTFSEQAGGKHHILFLDENKIAPIIHRFVQTVGGHY</sequence>
<evidence type="ECO:0000313" key="3">
    <source>
        <dbReference type="EMBL" id="MET6996982.1"/>
    </source>
</evidence>
<dbReference type="Proteomes" id="UP001549749">
    <property type="component" value="Unassembled WGS sequence"/>
</dbReference>
<dbReference type="InterPro" id="IPR001910">
    <property type="entry name" value="Inosine/uridine_hydrolase_dom"/>
</dbReference>
<evidence type="ECO:0000313" key="4">
    <source>
        <dbReference type="Proteomes" id="UP001549749"/>
    </source>
</evidence>
<dbReference type="PANTHER" id="PTHR43264">
    <property type="match status" value="1"/>
</dbReference>
<evidence type="ECO:0000256" key="1">
    <source>
        <dbReference type="SAM" id="SignalP"/>
    </source>
</evidence>
<comment type="caution">
    <text evidence="3">The sequence shown here is derived from an EMBL/GenBank/DDBJ whole genome shotgun (WGS) entry which is preliminary data.</text>
</comment>
<organism evidence="3 4">
    <name type="scientific">Chitinophaga defluvii</name>
    <dbReference type="NCBI Taxonomy" id="3163343"/>
    <lineage>
        <taxon>Bacteria</taxon>
        <taxon>Pseudomonadati</taxon>
        <taxon>Bacteroidota</taxon>
        <taxon>Chitinophagia</taxon>
        <taxon>Chitinophagales</taxon>
        <taxon>Chitinophagaceae</taxon>
        <taxon>Chitinophaga</taxon>
    </lineage>
</organism>